<dbReference type="CDD" id="cd17654">
    <property type="entry name" value="A_NRPS_acs4"/>
    <property type="match status" value="1"/>
</dbReference>
<reference evidence="7" key="3">
    <citation type="submission" date="2025-09" db="UniProtKB">
        <authorList>
            <consortium name="Ensembl"/>
        </authorList>
    </citation>
    <scope>IDENTIFICATION</scope>
</reference>
<keyword evidence="8" id="KW-1185">Reference proteome</keyword>
<organism evidence="7 8">
    <name type="scientific">Denticeps clupeoides</name>
    <name type="common">denticle herring</name>
    <dbReference type="NCBI Taxonomy" id="299321"/>
    <lineage>
        <taxon>Eukaryota</taxon>
        <taxon>Metazoa</taxon>
        <taxon>Chordata</taxon>
        <taxon>Craniata</taxon>
        <taxon>Vertebrata</taxon>
        <taxon>Euteleostomi</taxon>
        <taxon>Actinopterygii</taxon>
        <taxon>Neopterygii</taxon>
        <taxon>Teleostei</taxon>
        <taxon>Clupei</taxon>
        <taxon>Clupeiformes</taxon>
        <taxon>Denticipitoidei</taxon>
        <taxon>Denticipitidae</taxon>
        <taxon>Denticeps</taxon>
    </lineage>
</organism>
<dbReference type="Gene3D" id="3.30.300.30">
    <property type="match status" value="1"/>
</dbReference>
<dbReference type="Gene3D" id="2.40.128.630">
    <property type="match status" value="1"/>
</dbReference>
<dbReference type="Proteomes" id="UP000694580">
    <property type="component" value="Chromosome 13"/>
</dbReference>
<evidence type="ECO:0000256" key="1">
    <source>
        <dbReference type="ARBA" id="ARBA00006432"/>
    </source>
</evidence>
<dbReference type="InterPro" id="IPR018391">
    <property type="entry name" value="PQQ_b-propeller_rpt"/>
</dbReference>
<feature type="region of interest" description="Disordered" evidence="3">
    <location>
        <begin position="756"/>
        <end position="783"/>
    </location>
</feature>
<dbReference type="Gene3D" id="1.10.1200.10">
    <property type="entry name" value="ACP-like"/>
    <property type="match status" value="1"/>
</dbReference>
<dbReference type="SUPFAM" id="SSF50998">
    <property type="entry name" value="Quinoprotein alcohol dehydrogenase-like"/>
    <property type="match status" value="1"/>
</dbReference>
<dbReference type="InterPro" id="IPR009081">
    <property type="entry name" value="PP-bd_ACP"/>
</dbReference>
<dbReference type="Gene3D" id="3.40.50.12780">
    <property type="entry name" value="N-terminal domain of ligase-like"/>
    <property type="match status" value="1"/>
</dbReference>
<gene>
    <name evidence="7" type="primary">AASDH</name>
</gene>
<feature type="region of interest" description="Disordered" evidence="3">
    <location>
        <begin position="680"/>
        <end position="707"/>
    </location>
</feature>
<dbReference type="PANTHER" id="PTHR44394:SF1">
    <property type="entry name" value="BETA-ALANINE-ACTIVATING ENZYME"/>
    <property type="match status" value="1"/>
</dbReference>
<evidence type="ECO:0008006" key="9">
    <source>
        <dbReference type="Google" id="ProtNLM"/>
    </source>
</evidence>
<accession>A0AAY4D7K2</accession>
<evidence type="ECO:0000259" key="5">
    <source>
        <dbReference type="Pfam" id="PF00550"/>
    </source>
</evidence>
<evidence type="ECO:0000313" key="7">
    <source>
        <dbReference type="Ensembl" id="ENSDCDP00010040271.1"/>
    </source>
</evidence>
<sequence length="1169" mass="127783">MAATLHEMVREAARLHSGRTAVMFDSGSDSDSGGSSVTYEELLSSGNELTACLRKHGVVNSHILGLFCQPNINLPQWILGILQLPSAYLPLNPEASPAQTLRIVNLCNLSFCLVQCDLLQQFQANYSSSLTLEISAEWPEQNLALVRMQSMISSTTEKALLKTGCEQVQTGHKNESHSSASETTSQMRLAYVLHTSGTTGLPKIVKVPHQCIVPNIQHLRFLFQITPSDTVFLASPLTFDPSVVEMFLALSAGAQLLIVHTVIKRMPSRLARVLFNFHRTTVLQATPTLLRRFGRHVLQEVVLSPDSSLRVLALGGEVCPSPAILRSWRQEGNHTLIFNLYGTTEVSCWATYHRIPESVLTSDHTTTDSVPLGAPLDGTEVEVRDKKGCLVTEGEGQLFIGGRERVCLLDGEVTVTPGMMRASGDWVLVKDGQLYYLGRKDRLVKRHGQQVHLDTVQQVVESLAEVETCAVDLCEGSRLVAFIVPYLGTTASRNIHHRDQASEHADLRGDSVLLPMNRHGISPNASALLFADLQRKIQRRLSHVLSSNCIPDTVLLVPSLPLTTHGKVAMNELKMEYERQRQNTGIQQENLTLDNLQEILAKLWKETLGLAEDVRIQPDSHFLLSGGDSLQALRFHQNINIATGTNSAGLLEVILDGSYSDIWNHITMATIFTEAGLDPQVPSKRKHEGSSSSVLPKKQIHAPPSTTAPETLVEGVLHFNSMLMGYVVRRAGEIIKLGYSDNTVCSDNLKAEQATRSKSFQVEGHKTTEDFNSNPSSTVSERTISKTRSTFTIKCVKDILPSSNDASLQEGGTDMARRGLSLRVLWSSDTGRCVDASPVLLVEHGSSHTATVFVGSHSHRMQALELTSGAVRWERVLGDRLESSAAISVCGKLVVVGCYDGQVYFLRVDSGETWWTFKTGDAVKSCPTVDYVTGLIIIGSHDGHIYALDSLAKKCMWKQNGLGGAIFSSPCLHPPLQLLYAATLHGRLLCLNSVSGVPIWTYSRDVPFFSSPQCSNSCVFIGSVDGSINGFNHKGAMLWQFATSGPVFSSPCVTSSNPRVVCGSHDGCVYCLNCTDGSLVWKFQTTGKVFSTPFVFESPRGQGTLVALASTDGTVWVLNAEDGTVCASASLSGELFSSPVVWEHMLVIGCRNDYVYCLDLNSKEDSFRL</sequence>
<evidence type="ECO:0000259" key="4">
    <source>
        <dbReference type="Pfam" id="PF00501"/>
    </source>
</evidence>
<protein>
    <recommendedName>
        <fullName evidence="9">Carrier domain-containing protein</fullName>
    </recommendedName>
</protein>
<name>A0AAY4D7K2_9TELE</name>
<feature type="compositionally biased region" description="Polar residues" evidence="3">
    <location>
        <begin position="770"/>
        <end position="783"/>
    </location>
</feature>
<dbReference type="PROSITE" id="PS00455">
    <property type="entry name" value="AMP_BINDING"/>
    <property type="match status" value="1"/>
</dbReference>
<dbReference type="InterPro" id="IPR020845">
    <property type="entry name" value="AMP-binding_CS"/>
</dbReference>
<dbReference type="SUPFAM" id="SSF56801">
    <property type="entry name" value="Acetyl-CoA synthetase-like"/>
    <property type="match status" value="1"/>
</dbReference>
<dbReference type="InterPro" id="IPR042099">
    <property type="entry name" value="ANL_N_sf"/>
</dbReference>
<dbReference type="Pfam" id="PF13570">
    <property type="entry name" value="Beta-prop_ACSF4"/>
    <property type="match status" value="1"/>
</dbReference>
<dbReference type="GeneID" id="114801881"/>
<dbReference type="InterPro" id="IPR011047">
    <property type="entry name" value="Quinoprotein_ADH-like_sf"/>
</dbReference>
<dbReference type="SMART" id="SM00564">
    <property type="entry name" value="PQQ"/>
    <property type="match status" value="7"/>
</dbReference>
<dbReference type="Pfam" id="PF00550">
    <property type="entry name" value="PP-binding"/>
    <property type="match status" value="1"/>
</dbReference>
<dbReference type="InterPro" id="IPR000873">
    <property type="entry name" value="AMP-dep_synth/lig_dom"/>
</dbReference>
<proteinExistence type="inferred from homology"/>
<evidence type="ECO:0000256" key="2">
    <source>
        <dbReference type="ARBA" id="ARBA00023098"/>
    </source>
</evidence>
<dbReference type="InterPro" id="IPR052091">
    <property type="entry name" value="Beta-ala_Activ/Resist"/>
</dbReference>
<evidence type="ECO:0000256" key="3">
    <source>
        <dbReference type="SAM" id="MobiDB-lite"/>
    </source>
</evidence>
<dbReference type="RefSeq" id="XP_028856164.1">
    <property type="nucleotide sequence ID" value="XM_029000331.1"/>
</dbReference>
<dbReference type="GO" id="GO:0006629">
    <property type="term" value="P:lipid metabolic process"/>
    <property type="evidence" value="ECO:0007669"/>
    <property type="project" value="UniProtKB-KW"/>
</dbReference>
<comment type="similarity">
    <text evidence="1">Belongs to the ATP-dependent AMP-binding enzyme family.</text>
</comment>
<evidence type="ECO:0000313" key="8">
    <source>
        <dbReference type="Proteomes" id="UP000694580"/>
    </source>
</evidence>
<reference evidence="7" key="2">
    <citation type="submission" date="2025-08" db="UniProtKB">
        <authorList>
            <consortium name="Ensembl"/>
        </authorList>
    </citation>
    <scope>IDENTIFICATION</scope>
</reference>
<keyword evidence="2" id="KW-0443">Lipid metabolism</keyword>
<dbReference type="PANTHER" id="PTHR44394">
    <property type="entry name" value="BETA-ALANINE-ACTIVATING ENZYME"/>
    <property type="match status" value="1"/>
</dbReference>
<dbReference type="Gene3D" id="2.130.10.10">
    <property type="entry name" value="YVTN repeat-like/Quinoprotein amine dehydrogenase"/>
    <property type="match status" value="2"/>
</dbReference>
<dbReference type="InterPro" id="IPR015943">
    <property type="entry name" value="WD40/YVTN_repeat-like_dom_sf"/>
</dbReference>
<feature type="domain" description="AMP-dependent synthetase/ligase" evidence="4">
    <location>
        <begin position="10"/>
        <end position="403"/>
    </location>
</feature>
<dbReference type="InterPro" id="IPR045851">
    <property type="entry name" value="AMP-bd_C_sf"/>
</dbReference>
<evidence type="ECO:0000259" key="6">
    <source>
        <dbReference type="Pfam" id="PF13570"/>
    </source>
</evidence>
<dbReference type="GeneTree" id="ENSGT00440000033811"/>
<feature type="domain" description="Carrier" evidence="5">
    <location>
        <begin position="599"/>
        <end position="640"/>
    </location>
</feature>
<reference evidence="7 8" key="1">
    <citation type="submission" date="2020-06" db="EMBL/GenBank/DDBJ databases">
        <authorList>
            <consortium name="Wellcome Sanger Institute Data Sharing"/>
        </authorList>
    </citation>
    <scope>NUCLEOTIDE SEQUENCE [LARGE SCALE GENOMIC DNA]</scope>
</reference>
<dbReference type="Ensembl" id="ENSDCDT00010050134.1">
    <property type="protein sequence ID" value="ENSDCDP00010040271.1"/>
    <property type="gene ID" value="ENSDCDG00010025748.1"/>
</dbReference>
<dbReference type="InterPro" id="IPR036736">
    <property type="entry name" value="ACP-like_sf"/>
</dbReference>
<dbReference type="Pfam" id="PF00501">
    <property type="entry name" value="AMP-binding"/>
    <property type="match status" value="1"/>
</dbReference>
<dbReference type="GO" id="GO:0043041">
    <property type="term" value="P:amino acid activation for nonribosomal peptide biosynthetic process"/>
    <property type="evidence" value="ECO:0007669"/>
    <property type="project" value="TreeGrafter"/>
</dbReference>
<dbReference type="AlphaFoldDB" id="A0AAY4D7K2"/>
<feature type="domain" description="Pyrrolo-quinoline quinone repeat" evidence="6">
    <location>
        <begin position="830"/>
        <end position="1160"/>
    </location>
</feature>
<dbReference type="InterPro" id="IPR048005">
    <property type="entry name" value="AASDH_AMP"/>
</dbReference>
<dbReference type="InterPro" id="IPR002372">
    <property type="entry name" value="PQQ_rpt_dom"/>
</dbReference>